<dbReference type="InterPro" id="IPR000742">
    <property type="entry name" value="EGF"/>
</dbReference>
<evidence type="ECO:0000259" key="3">
    <source>
        <dbReference type="PROSITE" id="PS50026"/>
    </source>
</evidence>
<keyword evidence="2" id="KW-0472">Membrane</keyword>
<sequence>MSTCNPLAGNQCGSHGVCFQGFNTNFCVCERWWDGDRCERLSAYFWIWMSVGIAAVLLAIAAFVVYWQRYRKRKAAAAANPRPVAYATAYAYPTASNGVVYSQAQPVVNGHMTSTVGNPVVKY</sequence>
<evidence type="ECO:0000313" key="5">
    <source>
        <dbReference type="Proteomes" id="UP000007800"/>
    </source>
</evidence>
<dbReference type="InParanoid" id="C5KRV8"/>
<evidence type="ECO:0000256" key="1">
    <source>
        <dbReference type="PROSITE-ProRule" id="PRU00076"/>
    </source>
</evidence>
<name>C5KRV8_PERM5</name>
<dbReference type="Gene3D" id="2.10.25.10">
    <property type="entry name" value="Laminin"/>
    <property type="match status" value="1"/>
</dbReference>
<evidence type="ECO:0000313" key="4">
    <source>
        <dbReference type="EMBL" id="EER12799.1"/>
    </source>
</evidence>
<dbReference type="PROSITE" id="PS50026">
    <property type="entry name" value="EGF_3"/>
    <property type="match status" value="1"/>
</dbReference>
<dbReference type="AlphaFoldDB" id="C5KRV8"/>
<dbReference type="OMA" id="SAYFWIW"/>
<feature type="domain" description="EGF-like" evidence="3">
    <location>
        <begin position="1"/>
        <end position="39"/>
    </location>
</feature>
<keyword evidence="1" id="KW-0245">EGF-like domain</keyword>
<dbReference type="EMBL" id="GG675931">
    <property type="protein sequence ID" value="EER12799.1"/>
    <property type="molecule type" value="Genomic_DNA"/>
</dbReference>
<protein>
    <recommendedName>
        <fullName evidence="3">EGF-like domain-containing protein</fullName>
    </recommendedName>
</protein>
<feature type="transmembrane region" description="Helical" evidence="2">
    <location>
        <begin position="43"/>
        <end position="67"/>
    </location>
</feature>
<feature type="disulfide bond" evidence="1">
    <location>
        <begin position="29"/>
        <end position="38"/>
    </location>
</feature>
<reference evidence="4 5" key="1">
    <citation type="submission" date="2008-07" db="EMBL/GenBank/DDBJ databases">
        <authorList>
            <person name="El-Sayed N."/>
            <person name="Caler E."/>
            <person name="Inman J."/>
            <person name="Amedeo P."/>
            <person name="Hass B."/>
            <person name="Wortman J."/>
        </authorList>
    </citation>
    <scope>NUCLEOTIDE SEQUENCE [LARGE SCALE GENOMIC DNA]</scope>
    <source>
        <strain evidence="5">ATCC 50983 / TXsc</strain>
    </source>
</reference>
<keyword evidence="5" id="KW-1185">Reference proteome</keyword>
<comment type="caution">
    <text evidence="1">Lacks conserved residue(s) required for the propagation of feature annotation.</text>
</comment>
<dbReference type="Proteomes" id="UP000007800">
    <property type="component" value="Unassembled WGS sequence"/>
</dbReference>
<keyword evidence="2" id="KW-0812">Transmembrane</keyword>
<proteinExistence type="predicted"/>
<dbReference type="RefSeq" id="XP_002781004.1">
    <property type="nucleotide sequence ID" value="XM_002780958.1"/>
</dbReference>
<accession>C5KRV8</accession>
<dbReference type="SUPFAM" id="SSF57196">
    <property type="entry name" value="EGF/Laminin"/>
    <property type="match status" value="1"/>
</dbReference>
<keyword evidence="2" id="KW-1133">Transmembrane helix</keyword>
<evidence type="ECO:0000256" key="2">
    <source>
        <dbReference type="SAM" id="Phobius"/>
    </source>
</evidence>
<dbReference type="GeneID" id="9058996"/>
<gene>
    <name evidence="4" type="ORF">Pmar_PMAR018054</name>
</gene>
<dbReference type="PROSITE" id="PS00022">
    <property type="entry name" value="EGF_1"/>
    <property type="match status" value="1"/>
</dbReference>
<keyword evidence="1" id="KW-1015">Disulfide bond</keyword>
<organism evidence="5">
    <name type="scientific">Perkinsus marinus (strain ATCC 50983 / TXsc)</name>
    <dbReference type="NCBI Taxonomy" id="423536"/>
    <lineage>
        <taxon>Eukaryota</taxon>
        <taxon>Sar</taxon>
        <taxon>Alveolata</taxon>
        <taxon>Perkinsozoa</taxon>
        <taxon>Perkinsea</taxon>
        <taxon>Perkinsida</taxon>
        <taxon>Perkinsidae</taxon>
        <taxon>Perkinsus</taxon>
    </lineage>
</organism>